<keyword evidence="4" id="KW-0808">Transferase</keyword>
<evidence type="ECO:0000256" key="5">
    <source>
        <dbReference type="ARBA" id="ARBA00022741"/>
    </source>
</evidence>
<protein>
    <submittedName>
        <fullName evidence="12">Calcium/calmodulin-dependent protein kinase type 1G</fullName>
    </submittedName>
</protein>
<dbReference type="InterPro" id="IPR008271">
    <property type="entry name" value="Ser/Thr_kinase_AS"/>
</dbReference>
<dbReference type="PROSITE" id="PS50006">
    <property type="entry name" value="FHA_DOMAIN"/>
    <property type="match status" value="1"/>
</dbReference>
<feature type="domain" description="FHA" evidence="10">
    <location>
        <begin position="1"/>
        <end position="30"/>
    </location>
</feature>
<comment type="caution">
    <text evidence="12">The sequence shown here is derived from an EMBL/GenBank/DDBJ whole genome shotgun (WGS) entry which is preliminary data.</text>
</comment>
<dbReference type="InterPro" id="IPR000719">
    <property type="entry name" value="Prot_kinase_dom"/>
</dbReference>
<keyword evidence="5" id="KW-0547">Nucleotide-binding</keyword>
<evidence type="ECO:0000256" key="6">
    <source>
        <dbReference type="ARBA" id="ARBA00022777"/>
    </source>
</evidence>
<accession>A0A9W7SR26</accession>
<keyword evidence="6 12" id="KW-0418">Kinase</keyword>
<feature type="domain" description="Protein kinase" evidence="11">
    <location>
        <begin position="1"/>
        <end position="122"/>
    </location>
</feature>
<dbReference type="AlphaFoldDB" id="A0A9W7SR26"/>
<keyword evidence="7" id="KW-0067">ATP-binding</keyword>
<evidence type="ECO:0000256" key="2">
    <source>
        <dbReference type="ARBA" id="ARBA00008874"/>
    </source>
</evidence>
<dbReference type="GO" id="GO:0005737">
    <property type="term" value="C:cytoplasm"/>
    <property type="evidence" value="ECO:0007669"/>
    <property type="project" value="TreeGrafter"/>
</dbReference>
<comment type="similarity">
    <text evidence="1">Belongs to the protein kinase superfamily. CAMK Ser/Thr protein kinase family. CHEK2 subfamily.</text>
</comment>
<sequence>MHFSITFDEQRRVILRDTSTNGTSVSYDGFIHRDIKPANILISCRTPLTVNLADFGLAKHDRNGPTDFKTFVGTYAYAALETHTEKRKPYTYAVDIFSLGIVALELAYGLPKAAPEEFSLNH</sequence>
<dbReference type="PROSITE" id="PS50011">
    <property type="entry name" value="PROTEIN_KINASE_DOM"/>
    <property type="match status" value="1"/>
</dbReference>
<evidence type="ECO:0000259" key="11">
    <source>
        <dbReference type="PROSITE" id="PS50011"/>
    </source>
</evidence>
<proteinExistence type="inferred from homology"/>
<dbReference type="OrthoDB" id="5979581at2759"/>
<reference evidence="12 13" key="1">
    <citation type="journal article" date="2018" name="IMA Fungus">
        <title>IMA Genome-F 10: Nine draft genome sequences of Claviceps purpurea s.lat., including C. arundinis, C. humidiphila, and C. cf. spartinae, pseudomolecules for the pitch canker pathogen Fusarium circinatum, draft genome of Davidsoniella eucalypti, Grosmannia galeiformis, Quambalaria eucalypti, and Teratosphaeria destructans.</title>
        <authorList>
            <person name="Wingfield B.D."/>
            <person name="Liu M."/>
            <person name="Nguyen H.D."/>
            <person name="Lane F.A."/>
            <person name="Morgan S.W."/>
            <person name="De Vos L."/>
            <person name="Wilken P.M."/>
            <person name="Duong T.A."/>
            <person name="Aylward J."/>
            <person name="Coetzee M.P."/>
            <person name="Dadej K."/>
            <person name="De Beer Z.W."/>
            <person name="Findlay W."/>
            <person name="Havenga M."/>
            <person name="Kolarik M."/>
            <person name="Menzies J.G."/>
            <person name="Naidoo K."/>
            <person name="Pochopski O."/>
            <person name="Shoukouhi P."/>
            <person name="Santana Q.C."/>
            <person name="Seifert K.A."/>
            <person name="Soal N."/>
            <person name="Steenkamp E.T."/>
            <person name="Tatham C.T."/>
            <person name="van der Nest M.A."/>
            <person name="Wingfield M.J."/>
        </authorList>
    </citation>
    <scope>NUCLEOTIDE SEQUENCE [LARGE SCALE GENOMIC DNA]</scope>
    <source>
        <strain evidence="12">CMW44962</strain>
    </source>
</reference>
<evidence type="ECO:0000256" key="4">
    <source>
        <dbReference type="ARBA" id="ARBA00022679"/>
    </source>
</evidence>
<name>A0A9W7SR26_9PEZI</name>
<evidence type="ECO:0000256" key="9">
    <source>
        <dbReference type="ARBA" id="ARBA00048679"/>
    </source>
</evidence>
<gene>
    <name evidence="12" type="ORF">Tdes44962_MAKER03016</name>
</gene>
<dbReference type="SUPFAM" id="SSF56112">
    <property type="entry name" value="Protein kinase-like (PK-like)"/>
    <property type="match status" value="1"/>
</dbReference>
<evidence type="ECO:0000259" key="10">
    <source>
        <dbReference type="PROSITE" id="PS50006"/>
    </source>
</evidence>
<organism evidence="12 13">
    <name type="scientific">Teratosphaeria destructans</name>
    <dbReference type="NCBI Taxonomy" id="418781"/>
    <lineage>
        <taxon>Eukaryota</taxon>
        <taxon>Fungi</taxon>
        <taxon>Dikarya</taxon>
        <taxon>Ascomycota</taxon>
        <taxon>Pezizomycotina</taxon>
        <taxon>Dothideomycetes</taxon>
        <taxon>Dothideomycetidae</taxon>
        <taxon>Mycosphaerellales</taxon>
        <taxon>Teratosphaeriaceae</taxon>
        <taxon>Teratosphaeria</taxon>
    </lineage>
</organism>
<comment type="similarity">
    <text evidence="2">Belongs to the protein kinase superfamily. STE Ser/Thr protein kinase family. STE20 subfamily.</text>
</comment>
<keyword evidence="3" id="KW-0723">Serine/threonine-protein kinase</keyword>
<dbReference type="InterPro" id="IPR011009">
    <property type="entry name" value="Kinase-like_dom_sf"/>
</dbReference>
<dbReference type="GO" id="GO:0004674">
    <property type="term" value="F:protein serine/threonine kinase activity"/>
    <property type="evidence" value="ECO:0007669"/>
    <property type="project" value="UniProtKB-KW"/>
</dbReference>
<reference evidence="12 13" key="2">
    <citation type="journal article" date="2021" name="Curr. Genet.">
        <title>Genetic response to nitrogen starvation in the aggressive Eucalyptus foliar pathogen Teratosphaeria destructans.</title>
        <authorList>
            <person name="Havenga M."/>
            <person name="Wingfield B.D."/>
            <person name="Wingfield M.J."/>
            <person name="Dreyer L.L."/>
            <person name="Roets F."/>
            <person name="Aylward J."/>
        </authorList>
    </citation>
    <scope>NUCLEOTIDE SEQUENCE [LARGE SCALE GENOMIC DNA]</scope>
    <source>
        <strain evidence="12">CMW44962</strain>
    </source>
</reference>
<dbReference type="InterPro" id="IPR000253">
    <property type="entry name" value="FHA_dom"/>
</dbReference>
<keyword evidence="13" id="KW-1185">Reference proteome</keyword>
<dbReference type="Pfam" id="PF00069">
    <property type="entry name" value="Pkinase"/>
    <property type="match status" value="1"/>
</dbReference>
<dbReference type="PROSITE" id="PS00108">
    <property type="entry name" value="PROTEIN_KINASE_ST"/>
    <property type="match status" value="1"/>
</dbReference>
<dbReference type="InterPro" id="IPR050629">
    <property type="entry name" value="STE20/SPS1-PAK"/>
</dbReference>
<dbReference type="Proteomes" id="UP001138500">
    <property type="component" value="Unassembled WGS sequence"/>
</dbReference>
<comment type="catalytic activity">
    <reaction evidence="8">
        <text>L-threonyl-[protein] + ATP = O-phospho-L-threonyl-[protein] + ADP + H(+)</text>
        <dbReference type="Rhea" id="RHEA:46608"/>
        <dbReference type="Rhea" id="RHEA-COMP:11060"/>
        <dbReference type="Rhea" id="RHEA-COMP:11605"/>
        <dbReference type="ChEBI" id="CHEBI:15378"/>
        <dbReference type="ChEBI" id="CHEBI:30013"/>
        <dbReference type="ChEBI" id="CHEBI:30616"/>
        <dbReference type="ChEBI" id="CHEBI:61977"/>
        <dbReference type="ChEBI" id="CHEBI:456216"/>
        <dbReference type="EC" id="2.7.11.1"/>
    </reaction>
</comment>
<evidence type="ECO:0000256" key="1">
    <source>
        <dbReference type="ARBA" id="ARBA00005575"/>
    </source>
</evidence>
<comment type="catalytic activity">
    <reaction evidence="9">
        <text>L-seryl-[protein] + ATP = O-phospho-L-seryl-[protein] + ADP + H(+)</text>
        <dbReference type="Rhea" id="RHEA:17989"/>
        <dbReference type="Rhea" id="RHEA-COMP:9863"/>
        <dbReference type="Rhea" id="RHEA-COMP:11604"/>
        <dbReference type="ChEBI" id="CHEBI:15378"/>
        <dbReference type="ChEBI" id="CHEBI:29999"/>
        <dbReference type="ChEBI" id="CHEBI:30616"/>
        <dbReference type="ChEBI" id="CHEBI:83421"/>
        <dbReference type="ChEBI" id="CHEBI:456216"/>
        <dbReference type="EC" id="2.7.11.1"/>
    </reaction>
</comment>
<dbReference type="GO" id="GO:0005524">
    <property type="term" value="F:ATP binding"/>
    <property type="evidence" value="ECO:0007669"/>
    <property type="project" value="UniProtKB-KW"/>
</dbReference>
<dbReference type="Gene3D" id="1.10.510.10">
    <property type="entry name" value="Transferase(Phosphotransferase) domain 1"/>
    <property type="match status" value="1"/>
</dbReference>
<dbReference type="PANTHER" id="PTHR48012:SF10">
    <property type="entry name" value="FI20177P1"/>
    <property type="match status" value="1"/>
</dbReference>
<dbReference type="PANTHER" id="PTHR48012">
    <property type="entry name" value="STERILE20-LIKE KINASE, ISOFORM B-RELATED"/>
    <property type="match status" value="1"/>
</dbReference>
<evidence type="ECO:0000256" key="8">
    <source>
        <dbReference type="ARBA" id="ARBA00047899"/>
    </source>
</evidence>
<evidence type="ECO:0000256" key="7">
    <source>
        <dbReference type="ARBA" id="ARBA00022840"/>
    </source>
</evidence>
<evidence type="ECO:0000313" key="12">
    <source>
        <dbReference type="EMBL" id="KAH9827206.1"/>
    </source>
</evidence>
<dbReference type="EMBL" id="RIBY02001901">
    <property type="protein sequence ID" value="KAH9827206.1"/>
    <property type="molecule type" value="Genomic_DNA"/>
</dbReference>
<evidence type="ECO:0000313" key="13">
    <source>
        <dbReference type="Proteomes" id="UP001138500"/>
    </source>
</evidence>
<evidence type="ECO:0000256" key="3">
    <source>
        <dbReference type="ARBA" id="ARBA00022527"/>
    </source>
</evidence>